<feature type="transmembrane region" description="Helical" evidence="4">
    <location>
        <begin position="343"/>
        <end position="362"/>
    </location>
</feature>
<keyword evidence="6" id="KW-1185">Reference proteome</keyword>
<feature type="region of interest" description="Disordered" evidence="3">
    <location>
        <begin position="1"/>
        <end position="23"/>
    </location>
</feature>
<dbReference type="InterPro" id="IPR042003">
    <property type="entry name" value="Sortase_E"/>
</dbReference>
<gene>
    <name evidence="5" type="ORF">PSSU_0015</name>
</gene>
<evidence type="ECO:0000313" key="6">
    <source>
        <dbReference type="Proteomes" id="UP000216454"/>
    </source>
</evidence>
<keyword evidence="4" id="KW-0472">Membrane</keyword>
<organism evidence="5 6">
    <name type="scientific">Pseudoscardovia suis</name>
    <dbReference type="NCBI Taxonomy" id="987063"/>
    <lineage>
        <taxon>Bacteria</taxon>
        <taxon>Bacillati</taxon>
        <taxon>Actinomycetota</taxon>
        <taxon>Actinomycetes</taxon>
        <taxon>Bifidobacteriales</taxon>
        <taxon>Bifidobacteriaceae</taxon>
        <taxon>Pseudoscardovia</taxon>
    </lineage>
</organism>
<dbReference type="Pfam" id="PF04203">
    <property type="entry name" value="Sortase"/>
    <property type="match status" value="1"/>
</dbReference>
<feature type="transmembrane region" description="Helical" evidence="4">
    <location>
        <begin position="291"/>
        <end position="310"/>
    </location>
</feature>
<evidence type="ECO:0000256" key="2">
    <source>
        <dbReference type="PIRSR" id="PIRSR605754-1"/>
    </source>
</evidence>
<proteinExistence type="predicted"/>
<reference evidence="5 6" key="1">
    <citation type="journal article" date="2017" name="BMC Genomics">
        <title>Comparative genomic and phylogenomic analyses of the Bifidobacteriaceae family.</title>
        <authorList>
            <person name="Lugli G.A."/>
            <person name="Milani C."/>
            <person name="Turroni F."/>
            <person name="Duranti S."/>
            <person name="Mancabelli L."/>
            <person name="Mangifesta M."/>
            <person name="Ferrario C."/>
            <person name="Modesto M."/>
            <person name="Mattarelli P."/>
            <person name="Jiri K."/>
            <person name="van Sinderen D."/>
            <person name="Ventura M."/>
        </authorList>
    </citation>
    <scope>NUCLEOTIDE SEQUENCE [LARGE SCALE GENOMIC DNA]</scope>
    <source>
        <strain evidence="5 6">DSM 24744</strain>
    </source>
</reference>
<dbReference type="OrthoDB" id="5242879at2"/>
<dbReference type="GO" id="GO:0016787">
    <property type="term" value="F:hydrolase activity"/>
    <property type="evidence" value="ECO:0007669"/>
    <property type="project" value="UniProtKB-KW"/>
</dbReference>
<feature type="active site" description="Acyl-thioester intermediate" evidence="2">
    <location>
        <position position="225"/>
    </location>
</feature>
<feature type="region of interest" description="Disordered" evidence="3">
    <location>
        <begin position="78"/>
        <end position="101"/>
    </location>
</feature>
<protein>
    <submittedName>
        <fullName evidence="5">Sortase</fullName>
    </submittedName>
</protein>
<dbReference type="InterPro" id="IPR005754">
    <property type="entry name" value="Sortase"/>
</dbReference>
<evidence type="ECO:0000256" key="1">
    <source>
        <dbReference type="ARBA" id="ARBA00022801"/>
    </source>
</evidence>
<dbReference type="CDD" id="cd05830">
    <property type="entry name" value="Sortase_E"/>
    <property type="match status" value="1"/>
</dbReference>
<sequence length="382" mass="41447">MNDARNALRTPDTRTGGQRRTQRHPVATVAGVIGEILVLCAIICALYVAWQLWWTGVESTKSQNDTLSEASWSAPASASDGSYAIAPEQSPDTAPASTTTPAEGSLIGQIYIPRFGSAWSRTIVQGTQLRELNTGGLGHYTETGMPGALGNFAIAGHRAGYGDPLGDIDKLQAGDAIIVRTEDYWYVYEFTSSELVLPNQVEVLYPVPHDASATPTQRLITMTTCHPRLQNPTHRWIAYGELKYWAKVSDGIPQELAGAAQSSQGTLFTRTGNSNAQVTASSLPSPSRMCIALLLAYAAVWLSAAIAWQWPDIRKRRQNSDYKSFSLCGWYVRLQPGVLPVRACLAVLLAAAAVAAMFAWVFPWAALNIPYLQLASNYVAVQ</sequence>
<evidence type="ECO:0000313" key="5">
    <source>
        <dbReference type="EMBL" id="OZG53912.1"/>
    </source>
</evidence>
<dbReference type="RefSeq" id="WP_094690380.1">
    <property type="nucleotide sequence ID" value="NZ_MWWQ01000001.1"/>
</dbReference>
<keyword evidence="4" id="KW-0812">Transmembrane</keyword>
<keyword evidence="1" id="KW-0378">Hydrolase</keyword>
<dbReference type="SUPFAM" id="SSF63817">
    <property type="entry name" value="Sortase"/>
    <property type="match status" value="1"/>
</dbReference>
<dbReference type="Proteomes" id="UP000216454">
    <property type="component" value="Unassembled WGS sequence"/>
</dbReference>
<evidence type="ECO:0000256" key="4">
    <source>
        <dbReference type="SAM" id="Phobius"/>
    </source>
</evidence>
<name>A0A261F471_9BIFI</name>
<dbReference type="NCBIfam" id="NF033747">
    <property type="entry name" value="class_E_sortase"/>
    <property type="match status" value="1"/>
</dbReference>
<dbReference type="InterPro" id="IPR053465">
    <property type="entry name" value="Sortase_Class_E"/>
</dbReference>
<dbReference type="AlphaFoldDB" id="A0A261F471"/>
<dbReference type="InterPro" id="IPR023365">
    <property type="entry name" value="Sortase_dom-sf"/>
</dbReference>
<feature type="compositionally biased region" description="Low complexity" evidence="3">
    <location>
        <begin position="90"/>
        <end position="101"/>
    </location>
</feature>
<feature type="active site" description="Proton donor/acceptor" evidence="2">
    <location>
        <position position="157"/>
    </location>
</feature>
<dbReference type="Gene3D" id="2.40.260.10">
    <property type="entry name" value="Sortase"/>
    <property type="match status" value="1"/>
</dbReference>
<dbReference type="EMBL" id="MWWQ01000001">
    <property type="protein sequence ID" value="OZG53912.1"/>
    <property type="molecule type" value="Genomic_DNA"/>
</dbReference>
<feature type="transmembrane region" description="Helical" evidence="4">
    <location>
        <begin position="26"/>
        <end position="54"/>
    </location>
</feature>
<accession>A0A261F471</accession>
<comment type="caution">
    <text evidence="5">The sequence shown here is derived from an EMBL/GenBank/DDBJ whole genome shotgun (WGS) entry which is preliminary data.</text>
</comment>
<keyword evidence="4" id="KW-1133">Transmembrane helix</keyword>
<evidence type="ECO:0000256" key="3">
    <source>
        <dbReference type="SAM" id="MobiDB-lite"/>
    </source>
</evidence>